<name>A0ABY1HGI6_9GAMM</name>
<proteinExistence type="predicted"/>
<keyword evidence="2" id="KW-1185">Reference proteome</keyword>
<comment type="caution">
    <text evidence="1">The sequence shown here is derived from an EMBL/GenBank/DDBJ whole genome shotgun (WGS) entry which is preliminary data.</text>
</comment>
<dbReference type="Proteomes" id="UP000182660">
    <property type="component" value="Unassembled WGS sequence"/>
</dbReference>
<evidence type="ECO:0000313" key="1">
    <source>
        <dbReference type="EMBL" id="SGY97550.1"/>
    </source>
</evidence>
<dbReference type="EMBL" id="FPLJ01000077">
    <property type="protein sequence ID" value="SGY97550.1"/>
    <property type="molecule type" value="Genomic_DNA"/>
</dbReference>
<accession>A0ABY1HGI6</accession>
<protein>
    <recommendedName>
        <fullName evidence="3">Lipoprotein</fullName>
    </recommendedName>
</protein>
<evidence type="ECO:0000313" key="2">
    <source>
        <dbReference type="Proteomes" id="UP000182660"/>
    </source>
</evidence>
<reference evidence="1 2" key="1">
    <citation type="submission" date="2016-11" db="EMBL/GenBank/DDBJ databases">
        <authorList>
            <person name="Klemetsen T."/>
        </authorList>
    </citation>
    <scope>NUCLEOTIDE SEQUENCE [LARGE SCALE GENOMIC DNA]</scope>
    <source>
        <strain evidence="1">MT 2528</strain>
    </source>
</reference>
<dbReference type="GeneID" id="61298374"/>
<dbReference type="PROSITE" id="PS51257">
    <property type="entry name" value="PROKAR_LIPOPROTEIN"/>
    <property type="match status" value="1"/>
</dbReference>
<organism evidence="1 2">
    <name type="scientific">Moritella viscosa</name>
    <dbReference type="NCBI Taxonomy" id="80854"/>
    <lineage>
        <taxon>Bacteria</taxon>
        <taxon>Pseudomonadati</taxon>
        <taxon>Pseudomonadota</taxon>
        <taxon>Gammaproteobacteria</taxon>
        <taxon>Alteromonadales</taxon>
        <taxon>Moritellaceae</taxon>
        <taxon>Moritella</taxon>
    </lineage>
</organism>
<dbReference type="RefSeq" id="WP_170860787.1">
    <property type="nucleotide sequence ID" value="NZ_CAWQZC010000034.1"/>
</dbReference>
<evidence type="ECO:0008006" key="3">
    <source>
        <dbReference type="Google" id="ProtNLM"/>
    </source>
</evidence>
<gene>
    <name evidence="1" type="ORF">MT2528_3434</name>
</gene>
<sequence length="53" mass="5865">MIKLGQVKYRTQVKSMSKWSMTCVIAVLLIACVSDGQYDSNDSEIALPDKAVE</sequence>